<evidence type="ECO:0000313" key="3">
    <source>
        <dbReference type="Proteomes" id="UP000765509"/>
    </source>
</evidence>
<sequence>MKTIGNCCVFDTKIDESGNVKKFKAQLVARGDRQQQGIDCTETYAPTASLLSLRLLLATACLQNWKVCSFDVSGAYLYSLVEETILMEPPTHFIPSLEGKVLHLQKALYGMKQAGHCWWPHLLGILKKLGFTSCKVNMSLYVFQKDETIITIWIHVDDGVIASNSPTAIEQFRKALCSNFEIKWPENMKRIMGLECTFGEGEVTISQTRLTDGILDAYPRRILQHDSPLPPILTKTSNVKGIVMDAVPFR</sequence>
<keyword evidence="3" id="KW-1185">Reference proteome</keyword>
<dbReference type="Pfam" id="PF07727">
    <property type="entry name" value="RVT_2"/>
    <property type="match status" value="1"/>
</dbReference>
<dbReference type="Proteomes" id="UP000765509">
    <property type="component" value="Unassembled WGS sequence"/>
</dbReference>
<comment type="caution">
    <text evidence="2">The sequence shown here is derived from an EMBL/GenBank/DDBJ whole genome shotgun (WGS) entry which is preliminary data.</text>
</comment>
<feature type="domain" description="Reverse transcriptase Ty1/copia-type" evidence="1">
    <location>
        <begin position="2"/>
        <end position="215"/>
    </location>
</feature>
<protein>
    <recommendedName>
        <fullName evidence="1">Reverse transcriptase Ty1/copia-type domain-containing protein</fullName>
    </recommendedName>
</protein>
<organism evidence="2 3">
    <name type="scientific">Austropuccinia psidii MF-1</name>
    <dbReference type="NCBI Taxonomy" id="1389203"/>
    <lineage>
        <taxon>Eukaryota</taxon>
        <taxon>Fungi</taxon>
        <taxon>Dikarya</taxon>
        <taxon>Basidiomycota</taxon>
        <taxon>Pucciniomycotina</taxon>
        <taxon>Pucciniomycetes</taxon>
        <taxon>Pucciniales</taxon>
        <taxon>Sphaerophragmiaceae</taxon>
        <taxon>Austropuccinia</taxon>
    </lineage>
</organism>
<dbReference type="InterPro" id="IPR043502">
    <property type="entry name" value="DNA/RNA_pol_sf"/>
</dbReference>
<gene>
    <name evidence="2" type="ORF">O181_052148</name>
</gene>
<dbReference type="EMBL" id="AVOT02022798">
    <property type="protein sequence ID" value="MBW0512433.1"/>
    <property type="molecule type" value="Genomic_DNA"/>
</dbReference>
<accession>A0A9Q3E235</accession>
<evidence type="ECO:0000259" key="1">
    <source>
        <dbReference type="Pfam" id="PF07727"/>
    </source>
</evidence>
<dbReference type="InterPro" id="IPR013103">
    <property type="entry name" value="RVT_2"/>
</dbReference>
<dbReference type="AlphaFoldDB" id="A0A9Q3E235"/>
<name>A0A9Q3E235_9BASI</name>
<reference evidence="2" key="1">
    <citation type="submission" date="2021-03" db="EMBL/GenBank/DDBJ databases">
        <title>Draft genome sequence of rust myrtle Austropuccinia psidii MF-1, a brazilian biotype.</title>
        <authorList>
            <person name="Quecine M.C."/>
            <person name="Pachon D.M.R."/>
            <person name="Bonatelli M.L."/>
            <person name="Correr F.H."/>
            <person name="Franceschini L.M."/>
            <person name="Leite T.F."/>
            <person name="Margarido G.R.A."/>
            <person name="Almeida C.A."/>
            <person name="Ferrarezi J.A."/>
            <person name="Labate C.A."/>
        </authorList>
    </citation>
    <scope>NUCLEOTIDE SEQUENCE</scope>
    <source>
        <strain evidence="2">MF-1</strain>
    </source>
</reference>
<evidence type="ECO:0000313" key="2">
    <source>
        <dbReference type="EMBL" id="MBW0512433.1"/>
    </source>
</evidence>
<dbReference type="SUPFAM" id="SSF56672">
    <property type="entry name" value="DNA/RNA polymerases"/>
    <property type="match status" value="1"/>
</dbReference>
<dbReference type="OrthoDB" id="3054497at2759"/>
<proteinExistence type="predicted"/>